<gene>
    <name evidence="3" type="ORF">AB5J57_30120</name>
</gene>
<feature type="transmembrane region" description="Helical" evidence="2">
    <location>
        <begin position="32"/>
        <end position="50"/>
    </location>
</feature>
<sequence>MTPSPRPTLRTVTYPRHRAAEPRRPARSTTSPLVFVLLITTPAVVAVAALRPR</sequence>
<dbReference type="AlphaFoldDB" id="A0AB39LU78"/>
<feature type="region of interest" description="Disordered" evidence="1">
    <location>
        <begin position="1"/>
        <end position="27"/>
    </location>
</feature>
<dbReference type="RefSeq" id="WP_369160565.1">
    <property type="nucleotide sequence ID" value="NZ_CP163429.1"/>
</dbReference>
<evidence type="ECO:0000256" key="2">
    <source>
        <dbReference type="SAM" id="Phobius"/>
    </source>
</evidence>
<accession>A0AB39LU78</accession>
<evidence type="ECO:0000256" key="1">
    <source>
        <dbReference type="SAM" id="MobiDB-lite"/>
    </source>
</evidence>
<dbReference type="EMBL" id="CP163429">
    <property type="protein sequence ID" value="XDP97519.1"/>
    <property type="molecule type" value="Genomic_DNA"/>
</dbReference>
<keyword evidence="2" id="KW-0812">Transmembrane</keyword>
<keyword evidence="2" id="KW-1133">Transmembrane helix</keyword>
<proteinExistence type="predicted"/>
<reference evidence="3" key="1">
    <citation type="submission" date="2024-07" db="EMBL/GenBank/DDBJ databases">
        <authorList>
            <person name="Yu S.T."/>
        </authorList>
    </citation>
    <scope>NUCLEOTIDE SEQUENCE</scope>
    <source>
        <strain evidence="3">R02</strain>
    </source>
</reference>
<protein>
    <recommendedName>
        <fullName evidence="4">Secreted proline-rich protein</fullName>
    </recommendedName>
</protein>
<keyword evidence="2" id="KW-0472">Membrane</keyword>
<evidence type="ECO:0008006" key="4">
    <source>
        <dbReference type="Google" id="ProtNLM"/>
    </source>
</evidence>
<organism evidence="3">
    <name type="scientific">Streptomyces sp. R02</name>
    <dbReference type="NCBI Taxonomy" id="3238623"/>
    <lineage>
        <taxon>Bacteria</taxon>
        <taxon>Bacillati</taxon>
        <taxon>Actinomycetota</taxon>
        <taxon>Actinomycetes</taxon>
        <taxon>Kitasatosporales</taxon>
        <taxon>Streptomycetaceae</taxon>
        <taxon>Streptomyces</taxon>
    </lineage>
</organism>
<evidence type="ECO:0000313" key="3">
    <source>
        <dbReference type="EMBL" id="XDP97519.1"/>
    </source>
</evidence>
<name>A0AB39LU78_9ACTN</name>